<protein>
    <submittedName>
        <fullName evidence="1">Uncharacterized protein</fullName>
    </submittedName>
</protein>
<accession>A0A0E9VQ44</accession>
<dbReference type="EMBL" id="GBXM01029082">
    <property type="protein sequence ID" value="JAH79495.1"/>
    <property type="molecule type" value="Transcribed_RNA"/>
</dbReference>
<proteinExistence type="predicted"/>
<evidence type="ECO:0000313" key="1">
    <source>
        <dbReference type="EMBL" id="JAH79495.1"/>
    </source>
</evidence>
<sequence length="98" mass="11068">MKIRQQARQAQLISVRPTDTRPCPTWKVQRCPWQRAQTQSKGRICREGQAESQKKPANGVTDLHGVILFQSKANRLEASRRNVPLYLVANVSETVGAQ</sequence>
<name>A0A0E9VQ44_ANGAN</name>
<reference evidence="1" key="2">
    <citation type="journal article" date="2015" name="Fish Shellfish Immunol.">
        <title>Early steps in the European eel (Anguilla anguilla)-Vibrio vulnificus interaction in the gills: Role of the RtxA13 toxin.</title>
        <authorList>
            <person name="Callol A."/>
            <person name="Pajuelo D."/>
            <person name="Ebbesson L."/>
            <person name="Teles M."/>
            <person name="MacKenzie S."/>
            <person name="Amaro C."/>
        </authorList>
    </citation>
    <scope>NUCLEOTIDE SEQUENCE</scope>
</reference>
<organism evidence="1">
    <name type="scientific">Anguilla anguilla</name>
    <name type="common">European freshwater eel</name>
    <name type="synonym">Muraena anguilla</name>
    <dbReference type="NCBI Taxonomy" id="7936"/>
    <lineage>
        <taxon>Eukaryota</taxon>
        <taxon>Metazoa</taxon>
        <taxon>Chordata</taxon>
        <taxon>Craniata</taxon>
        <taxon>Vertebrata</taxon>
        <taxon>Euteleostomi</taxon>
        <taxon>Actinopterygii</taxon>
        <taxon>Neopterygii</taxon>
        <taxon>Teleostei</taxon>
        <taxon>Anguilliformes</taxon>
        <taxon>Anguillidae</taxon>
        <taxon>Anguilla</taxon>
    </lineage>
</organism>
<dbReference type="AlphaFoldDB" id="A0A0E9VQ44"/>
<reference evidence="1" key="1">
    <citation type="submission" date="2014-11" db="EMBL/GenBank/DDBJ databases">
        <authorList>
            <person name="Amaro Gonzalez C."/>
        </authorList>
    </citation>
    <scope>NUCLEOTIDE SEQUENCE</scope>
</reference>